<feature type="region of interest" description="Disordered" evidence="1">
    <location>
        <begin position="55"/>
        <end position="78"/>
    </location>
</feature>
<name>A0A1X7FZA4_9SPHN</name>
<evidence type="ECO:0000256" key="2">
    <source>
        <dbReference type="SAM" id="SignalP"/>
    </source>
</evidence>
<gene>
    <name evidence="3" type="ORF">SAMN06295910_0410</name>
</gene>
<dbReference type="AlphaFoldDB" id="A0A1X7FZA4"/>
<dbReference type="Proteomes" id="UP000192934">
    <property type="component" value="Chromosome I"/>
</dbReference>
<reference evidence="4" key="1">
    <citation type="submission" date="2017-04" db="EMBL/GenBank/DDBJ databases">
        <authorList>
            <person name="Varghese N."/>
            <person name="Submissions S."/>
        </authorList>
    </citation>
    <scope>NUCLEOTIDE SEQUENCE [LARGE SCALE GENOMIC DNA]</scope>
    <source>
        <strain evidence="4">Dd16</strain>
    </source>
</reference>
<protein>
    <submittedName>
        <fullName evidence="3">Uncharacterized protein</fullName>
    </submittedName>
</protein>
<evidence type="ECO:0000313" key="3">
    <source>
        <dbReference type="EMBL" id="SMF61422.1"/>
    </source>
</evidence>
<accession>A0A1X7FZA4</accession>
<dbReference type="RefSeq" id="WP_157123652.1">
    <property type="nucleotide sequence ID" value="NZ_LT840185.1"/>
</dbReference>
<feature type="signal peptide" evidence="2">
    <location>
        <begin position="1"/>
        <end position="18"/>
    </location>
</feature>
<evidence type="ECO:0000256" key="1">
    <source>
        <dbReference type="SAM" id="MobiDB-lite"/>
    </source>
</evidence>
<evidence type="ECO:0000313" key="4">
    <source>
        <dbReference type="Proteomes" id="UP000192934"/>
    </source>
</evidence>
<keyword evidence="4" id="KW-1185">Reference proteome</keyword>
<dbReference type="STRING" id="941907.SAMN06295910_0410"/>
<feature type="chain" id="PRO_5012304550" evidence="2">
    <location>
        <begin position="19"/>
        <end position="78"/>
    </location>
</feature>
<feature type="compositionally biased region" description="Basic and acidic residues" evidence="1">
    <location>
        <begin position="66"/>
        <end position="78"/>
    </location>
</feature>
<proteinExistence type="predicted"/>
<keyword evidence="2" id="KW-0732">Signal</keyword>
<sequence length="78" mass="8167">MKMLLAAIALTIAAPAVAQADAHANHSAAEHARHQGQDCCAEKDPAKRKACCEKAAKNGQQPACCADKKADHSGHDKH</sequence>
<dbReference type="EMBL" id="LT840185">
    <property type="protein sequence ID" value="SMF61422.1"/>
    <property type="molecule type" value="Genomic_DNA"/>
</dbReference>
<organism evidence="3 4">
    <name type="scientific">Allosphingosinicella indica</name>
    <dbReference type="NCBI Taxonomy" id="941907"/>
    <lineage>
        <taxon>Bacteria</taxon>
        <taxon>Pseudomonadati</taxon>
        <taxon>Pseudomonadota</taxon>
        <taxon>Alphaproteobacteria</taxon>
        <taxon>Sphingomonadales</taxon>
        <taxon>Sphingomonadaceae</taxon>
        <taxon>Allosphingosinicella</taxon>
    </lineage>
</organism>